<feature type="compositionally biased region" description="Basic and acidic residues" evidence="2">
    <location>
        <begin position="321"/>
        <end position="334"/>
    </location>
</feature>
<accession>A0AA39F8V1</accession>
<reference evidence="3" key="1">
    <citation type="journal article" date="2023" name="bioRxiv">
        <title>Scaffold-level genome assemblies of two parasitoid biocontrol wasps reveal the parthenogenesis mechanism and an associated novel virus.</title>
        <authorList>
            <person name="Inwood S."/>
            <person name="Skelly J."/>
            <person name="Guhlin J."/>
            <person name="Harrop T."/>
            <person name="Goldson S."/>
            <person name="Dearden P."/>
        </authorList>
    </citation>
    <scope>NUCLEOTIDE SEQUENCE</scope>
    <source>
        <strain evidence="3">Irish</strain>
        <tissue evidence="3">Whole body</tissue>
    </source>
</reference>
<feature type="coiled-coil region" evidence="1">
    <location>
        <begin position="376"/>
        <end position="403"/>
    </location>
</feature>
<sequence>MPPRIKQFALIWWIECGKKDVIPLTNIPKKNRKVNNIINIKWVDNATKSSRKYDAKILAIGDNETELHQVLVTNEGIINDPVNKIFTSEVLNNNKEFAESKKLRKSMVRSSKIQVIEKFKHDLPIFFGPPQNVIQSSIPYPTPTMPVSTTTLSSTVPKIISTLSSETINSHKATPLSSCTNSMRCHVNDEISNTSPINLKSQTAWNNFPSASYNQPSVAPAFVDVTNNNYSCSRNEAKISPCFATTQTQLSGSPVKLIPGTTVSESIKLINPLSYLPHENEMDVLPYRDSVQQFTGMEIQESTAAEKSSMSVHINDTCNHLESERIGSPHKDNESSSTSTIDMDNIDDDIENEIADAGLYTTLSGIRLGKVTKQDIARQKCLLEAMTKEYNEQEKRNLNSKESLKVSDYYFSEGPEKVEVSPCSGFFLPKNKWSYIGIKAGIDHGWHTLVRETLLEVYGNSISQFSATGKRGFRPRIDSRIFKGLFGWALSYSNDKVTKKQLITVINKFASNKRKYSKKKKNFNKQSKVIGTRKDLDRASKCHSNIEIGIDPPNKRVIESTNTFLQSHSDCNVYGNYK</sequence>
<gene>
    <name evidence="3" type="ORF">PV328_003646</name>
</gene>
<reference evidence="3" key="2">
    <citation type="submission" date="2023-03" db="EMBL/GenBank/DDBJ databases">
        <authorList>
            <person name="Inwood S.N."/>
            <person name="Skelly J.G."/>
            <person name="Guhlin J."/>
            <person name="Harrop T.W.R."/>
            <person name="Goldson S.G."/>
            <person name="Dearden P.K."/>
        </authorList>
    </citation>
    <scope>NUCLEOTIDE SEQUENCE</scope>
    <source>
        <strain evidence="3">Irish</strain>
        <tissue evidence="3">Whole body</tissue>
    </source>
</reference>
<dbReference type="EMBL" id="JAQQBS010001422">
    <property type="protein sequence ID" value="KAK0165095.1"/>
    <property type="molecule type" value="Genomic_DNA"/>
</dbReference>
<keyword evidence="4" id="KW-1185">Reference proteome</keyword>
<evidence type="ECO:0000313" key="4">
    <source>
        <dbReference type="Proteomes" id="UP001168990"/>
    </source>
</evidence>
<proteinExistence type="predicted"/>
<organism evidence="3 4">
    <name type="scientific">Microctonus aethiopoides</name>
    <dbReference type="NCBI Taxonomy" id="144406"/>
    <lineage>
        <taxon>Eukaryota</taxon>
        <taxon>Metazoa</taxon>
        <taxon>Ecdysozoa</taxon>
        <taxon>Arthropoda</taxon>
        <taxon>Hexapoda</taxon>
        <taxon>Insecta</taxon>
        <taxon>Pterygota</taxon>
        <taxon>Neoptera</taxon>
        <taxon>Endopterygota</taxon>
        <taxon>Hymenoptera</taxon>
        <taxon>Apocrita</taxon>
        <taxon>Ichneumonoidea</taxon>
        <taxon>Braconidae</taxon>
        <taxon>Euphorinae</taxon>
        <taxon>Microctonus</taxon>
    </lineage>
</organism>
<name>A0AA39F8V1_9HYME</name>
<keyword evidence="1" id="KW-0175">Coiled coil</keyword>
<evidence type="ECO:0008006" key="5">
    <source>
        <dbReference type="Google" id="ProtNLM"/>
    </source>
</evidence>
<comment type="caution">
    <text evidence="3">The sequence shown here is derived from an EMBL/GenBank/DDBJ whole genome shotgun (WGS) entry which is preliminary data.</text>
</comment>
<evidence type="ECO:0000256" key="1">
    <source>
        <dbReference type="SAM" id="Coils"/>
    </source>
</evidence>
<dbReference type="Proteomes" id="UP001168990">
    <property type="component" value="Unassembled WGS sequence"/>
</dbReference>
<evidence type="ECO:0000256" key="2">
    <source>
        <dbReference type="SAM" id="MobiDB-lite"/>
    </source>
</evidence>
<evidence type="ECO:0000313" key="3">
    <source>
        <dbReference type="EMBL" id="KAK0165095.1"/>
    </source>
</evidence>
<protein>
    <recommendedName>
        <fullName evidence="5">BEN domain-containing protein</fullName>
    </recommendedName>
</protein>
<feature type="region of interest" description="Disordered" evidence="2">
    <location>
        <begin position="321"/>
        <end position="341"/>
    </location>
</feature>
<dbReference type="AlphaFoldDB" id="A0AA39F8V1"/>